<sequence length="61" mass="6287">MGSASAPSRAEAGARGAICFADRMRAWSKQELHIAITAERAAGDGVAVLAGRIAAPRDPRP</sequence>
<comment type="caution">
    <text evidence="1">The sequence shown here is derived from an EMBL/GenBank/DDBJ whole genome shotgun (WGS) entry which is preliminary data.</text>
</comment>
<dbReference type="AlphaFoldDB" id="A0A3N2AU41"/>
<dbReference type="EMBL" id="RKHJ01000001">
    <property type="protein sequence ID" value="ROR66282.1"/>
    <property type="molecule type" value="Genomic_DNA"/>
</dbReference>
<protein>
    <submittedName>
        <fullName evidence="1">Uncharacterized protein</fullName>
    </submittedName>
</protein>
<evidence type="ECO:0000313" key="1">
    <source>
        <dbReference type="EMBL" id="ROR66282.1"/>
    </source>
</evidence>
<reference evidence="1 2" key="1">
    <citation type="submission" date="2018-11" db="EMBL/GenBank/DDBJ databases">
        <title>Sequencing the genomes of 1000 actinobacteria strains.</title>
        <authorList>
            <person name="Klenk H.-P."/>
        </authorList>
    </citation>
    <scope>NUCLEOTIDE SEQUENCE [LARGE SCALE GENOMIC DNA]</scope>
    <source>
        <strain evidence="1 2">DSM 9580</strain>
    </source>
</reference>
<evidence type="ECO:0000313" key="2">
    <source>
        <dbReference type="Proteomes" id="UP000275456"/>
    </source>
</evidence>
<dbReference type="Proteomes" id="UP000275456">
    <property type="component" value="Unassembled WGS sequence"/>
</dbReference>
<organism evidence="1 2">
    <name type="scientific">Agrococcus jenensis</name>
    <dbReference type="NCBI Taxonomy" id="46353"/>
    <lineage>
        <taxon>Bacteria</taxon>
        <taxon>Bacillati</taxon>
        <taxon>Actinomycetota</taxon>
        <taxon>Actinomycetes</taxon>
        <taxon>Micrococcales</taxon>
        <taxon>Microbacteriaceae</taxon>
        <taxon>Agrococcus</taxon>
    </lineage>
</organism>
<name>A0A3N2AU41_9MICO</name>
<gene>
    <name evidence="1" type="ORF">EDD26_1664</name>
</gene>
<keyword evidence="2" id="KW-1185">Reference proteome</keyword>
<accession>A0A3N2AU41</accession>
<proteinExistence type="predicted"/>